<evidence type="ECO:0000256" key="1">
    <source>
        <dbReference type="SAM" id="MobiDB-lite"/>
    </source>
</evidence>
<feature type="region of interest" description="Disordered" evidence="1">
    <location>
        <begin position="751"/>
        <end position="781"/>
    </location>
</feature>
<dbReference type="OrthoDB" id="6252103at2759"/>
<evidence type="ECO:0000313" key="3">
    <source>
        <dbReference type="Proteomes" id="UP000000707"/>
    </source>
</evidence>
<accession>G3AZ06</accession>
<dbReference type="eggNOG" id="KOG1408">
    <property type="taxonomic scope" value="Eukaryota"/>
</dbReference>
<feature type="compositionally biased region" description="Polar residues" evidence="1">
    <location>
        <begin position="825"/>
        <end position="841"/>
    </location>
</feature>
<sequence length="900" mass="100228">MIDVSAQALAGKAQLTLRAITGNSIRSPSHICVEDNRLAYVASGGVVVCQITQDNRIQNQRFFAASSTDNDSEASSSANAYLNMISEREREPDSSHLKDSFGFSLEPDPIIFNGNNSSAGSISEEMDTISATKLKDRVRSISCMALSRNGRLLAIGETGYQPRILIFSLAPDSINSPIALIQHHTFGVSSLKFSENSRYLCSLGVVNDGVLNVWKINLNSIVLLATNRCSSVVNDLLWPGAHIITVGTRFIKVWNFNGEESPIRVDQKPTILKGKNVILGPFINHNFLSATILDECQVLIVAGSNTLVLLNLADEYKLIPLKSPPFSFNTLTSEKDSNKIWFNSNGFRINSITRGDLRPSETISVPLQQNQLLPPLSPSRYDLHTSDISRIFNYNTNYLLHVSENGVIELMNKDTFESVSLIGTLSKNIGGIKKYASEYMIFTKSGDINTTTIGDGEIRNVQRVELPSPELLQNTLTAAEKYESYLAVGDKFGHLYINEKQASNYESVYQVKAHESTINDIIMFTCEERTYLVSISRDRMIQVFTKFEDGWDLQQTLPTHTGNLLRVIYRKGKIYVCSSDRTISIHKIGPEIKAEKVLSLRATPISMERFANELIVSTNDKNLSIYNIDTLEQTRSLKVYNEKTNDSILLENFIVHNNIIFASTSNKCLRTFNYFTGKALTSNYGHSETVLSLSITDNKLISISADGCLFNWELEYPNNHQQGEGLKSATSSPNARSEAGLPMLSKVIRKILPSSPTRKKEDETQTPKQHPSRKASIPSLTPPHAQIILESPESSPTSRLTNATLKRIEAKRASGLAESPILRSRSMSPTSKGNGSPTKQYAVTPGKDRRTITRFSEEEAISSIHTNIRSIRSSLLNNQLDAKIKIQIRQELKRHRTVNY</sequence>
<dbReference type="EMBL" id="GL996512">
    <property type="protein sequence ID" value="EGV65975.1"/>
    <property type="molecule type" value="Genomic_DNA"/>
</dbReference>
<dbReference type="HOGENOM" id="CLU_005113_1_0_1"/>
<dbReference type="InterPro" id="IPR052779">
    <property type="entry name" value="WDR62"/>
</dbReference>
<proteinExistence type="predicted"/>
<keyword evidence="3" id="KW-1185">Reference proteome</keyword>
<organism evidence="3">
    <name type="scientific">Candida tenuis (strain ATCC 10573 / BCRC 21748 / CBS 615 / JCM 9827 / NBRC 10315 / NRRL Y-1498 / VKM Y-70)</name>
    <name type="common">Yeast</name>
    <name type="synonym">Yamadazyma tenuis</name>
    <dbReference type="NCBI Taxonomy" id="590646"/>
    <lineage>
        <taxon>Eukaryota</taxon>
        <taxon>Fungi</taxon>
        <taxon>Dikarya</taxon>
        <taxon>Ascomycota</taxon>
        <taxon>Saccharomycotina</taxon>
        <taxon>Pichiomycetes</taxon>
        <taxon>Debaryomycetaceae</taxon>
        <taxon>Yamadazyma</taxon>
    </lineage>
</organism>
<name>G3AZ06_CANTC</name>
<dbReference type="InterPro" id="IPR015943">
    <property type="entry name" value="WD40/YVTN_repeat-like_dom_sf"/>
</dbReference>
<dbReference type="PANTHER" id="PTHR45589">
    <property type="entry name" value="WD REPEAT DOMAIN 62, ISOFORM G"/>
    <property type="match status" value="1"/>
</dbReference>
<gene>
    <name evidence="2" type="ORF">CANTEDRAFT_133407</name>
</gene>
<feature type="region of interest" description="Disordered" evidence="1">
    <location>
        <begin position="816"/>
        <end position="847"/>
    </location>
</feature>
<dbReference type="InterPro" id="IPR036322">
    <property type="entry name" value="WD40_repeat_dom_sf"/>
</dbReference>
<dbReference type="InterPro" id="IPR011047">
    <property type="entry name" value="Quinoprotein_ADH-like_sf"/>
</dbReference>
<dbReference type="Proteomes" id="UP000000707">
    <property type="component" value="Unassembled WGS sequence"/>
</dbReference>
<reference evidence="2 3" key="1">
    <citation type="journal article" date="2011" name="Proc. Natl. Acad. Sci. U.S.A.">
        <title>Comparative genomics of xylose-fermenting fungi for enhanced biofuel production.</title>
        <authorList>
            <person name="Wohlbach D.J."/>
            <person name="Kuo A."/>
            <person name="Sato T.K."/>
            <person name="Potts K.M."/>
            <person name="Salamov A.A."/>
            <person name="LaButti K.M."/>
            <person name="Sun H."/>
            <person name="Clum A."/>
            <person name="Pangilinan J.L."/>
            <person name="Lindquist E.A."/>
            <person name="Lucas S."/>
            <person name="Lapidus A."/>
            <person name="Jin M."/>
            <person name="Gunawan C."/>
            <person name="Balan V."/>
            <person name="Dale B.E."/>
            <person name="Jeffries T.W."/>
            <person name="Zinkel R."/>
            <person name="Barry K.W."/>
            <person name="Grigoriev I.V."/>
            <person name="Gasch A.P."/>
        </authorList>
    </citation>
    <scope>NUCLEOTIDE SEQUENCE [LARGE SCALE GENOMIC DNA]</scope>
    <source>
        <strain evidence="3">ATCC 10573 / BCRC 21748 / CBS 615 / JCM 9827 / NBRC 10315 / NRRL Y-1498 / VKM Y-70</strain>
    </source>
</reference>
<dbReference type="AlphaFoldDB" id="G3AZ06"/>
<evidence type="ECO:0000313" key="2">
    <source>
        <dbReference type="EMBL" id="EGV65975.1"/>
    </source>
</evidence>
<dbReference type="SUPFAM" id="SSF50978">
    <property type="entry name" value="WD40 repeat-like"/>
    <property type="match status" value="1"/>
</dbReference>
<dbReference type="Pfam" id="PF00400">
    <property type="entry name" value="WD40"/>
    <property type="match status" value="1"/>
</dbReference>
<dbReference type="SMART" id="SM00320">
    <property type="entry name" value="WD40"/>
    <property type="match status" value="5"/>
</dbReference>
<dbReference type="InterPro" id="IPR001680">
    <property type="entry name" value="WD40_rpt"/>
</dbReference>
<dbReference type="PANTHER" id="PTHR45589:SF1">
    <property type="entry name" value="WD REPEAT DOMAIN 62, ISOFORM G"/>
    <property type="match status" value="1"/>
</dbReference>
<protein>
    <submittedName>
        <fullName evidence="2">WD40 repeat-like protein</fullName>
    </submittedName>
</protein>
<dbReference type="Gene3D" id="2.130.10.10">
    <property type="entry name" value="YVTN repeat-like/Quinoprotein amine dehydrogenase"/>
    <property type="match status" value="2"/>
</dbReference>
<dbReference type="SUPFAM" id="SSF50998">
    <property type="entry name" value="Quinoprotein alcohol dehydrogenase-like"/>
    <property type="match status" value="1"/>
</dbReference>